<reference evidence="10 11" key="1">
    <citation type="submission" date="2012-10" db="EMBL/GenBank/DDBJ databases">
        <authorList>
            <person name="Zafar N."/>
            <person name="Inman J."/>
            <person name="Hall N."/>
            <person name="Lorenzi H."/>
            <person name="Caler E."/>
        </authorList>
    </citation>
    <scope>NUCLEOTIDE SEQUENCE [LARGE SCALE GENOMIC DNA]</scope>
    <source>
        <strain evidence="10 11">IP1</strain>
    </source>
</reference>
<dbReference type="CDD" id="cd00029">
    <property type="entry name" value="C1"/>
    <property type="match status" value="1"/>
</dbReference>
<evidence type="ECO:0000256" key="3">
    <source>
        <dbReference type="ARBA" id="ARBA00022833"/>
    </source>
</evidence>
<gene>
    <name evidence="10" type="ORF">EIN_397210</name>
</gene>
<dbReference type="Gene3D" id="3.30.60.20">
    <property type="match status" value="1"/>
</dbReference>
<protein>
    <submittedName>
        <fullName evidence="10">Formin 2,3 and collagen domain containing protein, putative</fullName>
    </submittedName>
</protein>
<dbReference type="RefSeq" id="XP_004258622.1">
    <property type="nucleotide sequence ID" value="XM_004258574.1"/>
</dbReference>
<evidence type="ECO:0000313" key="11">
    <source>
        <dbReference type="Proteomes" id="UP000014680"/>
    </source>
</evidence>
<evidence type="ECO:0000259" key="8">
    <source>
        <dbReference type="PROSITE" id="PS51232"/>
    </source>
</evidence>
<dbReference type="OMA" id="SINEHIC"/>
<feature type="domain" description="FH2" evidence="9">
    <location>
        <begin position="777"/>
        <end position="1173"/>
    </location>
</feature>
<dbReference type="SMART" id="SM00109">
    <property type="entry name" value="C1"/>
    <property type="match status" value="1"/>
</dbReference>
<name>A0A0A1UDG0_ENTIV</name>
<dbReference type="Pfam" id="PF06367">
    <property type="entry name" value="Drf_FH3"/>
    <property type="match status" value="1"/>
</dbReference>
<feature type="domain" description="Phorbol-ester/DAG-type" evidence="7">
    <location>
        <begin position="2"/>
        <end position="54"/>
    </location>
</feature>
<dbReference type="EMBL" id="KB206411">
    <property type="protein sequence ID" value="ELP91851.1"/>
    <property type="molecule type" value="Genomic_DNA"/>
</dbReference>
<dbReference type="InterPro" id="IPR011989">
    <property type="entry name" value="ARM-like"/>
</dbReference>
<keyword evidence="11" id="KW-1185">Reference proteome</keyword>
<evidence type="ECO:0000256" key="1">
    <source>
        <dbReference type="ARBA" id="ARBA00008214"/>
    </source>
</evidence>
<dbReference type="GeneID" id="14890929"/>
<dbReference type="AlphaFoldDB" id="A0A0A1UDG0"/>
<feature type="compositionally biased region" description="Polar residues" evidence="6">
    <location>
        <begin position="60"/>
        <end position="75"/>
    </location>
</feature>
<dbReference type="SUPFAM" id="SSF57889">
    <property type="entry name" value="Cysteine-rich domain"/>
    <property type="match status" value="1"/>
</dbReference>
<dbReference type="InterPro" id="IPR016024">
    <property type="entry name" value="ARM-type_fold"/>
</dbReference>
<dbReference type="Gene3D" id="1.25.10.10">
    <property type="entry name" value="Leucine-rich Repeat Variant"/>
    <property type="match status" value="1"/>
</dbReference>
<dbReference type="SMART" id="SM00498">
    <property type="entry name" value="FH2"/>
    <property type="match status" value="1"/>
</dbReference>
<accession>A0A0A1UDG0</accession>
<keyword evidence="3" id="KW-0862">Zinc</keyword>
<evidence type="ECO:0000313" key="10">
    <source>
        <dbReference type="EMBL" id="ELP91851.1"/>
    </source>
</evidence>
<dbReference type="SUPFAM" id="SSF101447">
    <property type="entry name" value="Formin homology 2 domain (FH2 domain)"/>
    <property type="match status" value="1"/>
</dbReference>
<dbReference type="PANTHER" id="PTHR45691:SF6">
    <property type="entry name" value="PROTEIN DIAPHANOUS"/>
    <property type="match status" value="1"/>
</dbReference>
<dbReference type="PANTHER" id="PTHR45691">
    <property type="entry name" value="PROTEIN DIAPHANOUS"/>
    <property type="match status" value="1"/>
</dbReference>
<feature type="region of interest" description="Disordered" evidence="6">
    <location>
        <begin position="599"/>
        <end position="716"/>
    </location>
</feature>
<dbReference type="VEuPathDB" id="AmoebaDB:EIN_397210"/>
<dbReference type="PROSITE" id="PS50081">
    <property type="entry name" value="ZF_DAG_PE_2"/>
    <property type="match status" value="1"/>
</dbReference>
<feature type="compositionally biased region" description="Pro residues" evidence="6">
    <location>
        <begin position="600"/>
        <end position="687"/>
    </location>
</feature>
<dbReference type="Gene3D" id="1.20.58.2220">
    <property type="entry name" value="Formin, FH2 domain"/>
    <property type="match status" value="1"/>
</dbReference>
<dbReference type="OrthoDB" id="17758at2759"/>
<dbReference type="Gene3D" id="1.20.5.340">
    <property type="match status" value="1"/>
</dbReference>
<dbReference type="InterPro" id="IPR010472">
    <property type="entry name" value="FH3_dom"/>
</dbReference>
<feature type="region of interest" description="Disordered" evidence="6">
    <location>
        <begin position="520"/>
        <end position="541"/>
    </location>
</feature>
<dbReference type="InterPro" id="IPR051412">
    <property type="entry name" value="Formin_Homology_Diaphanous_sf"/>
</dbReference>
<evidence type="ECO:0000256" key="5">
    <source>
        <dbReference type="ARBA" id="ARBA00023203"/>
    </source>
</evidence>
<dbReference type="InterPro" id="IPR042201">
    <property type="entry name" value="FH2_Formin_sf"/>
</dbReference>
<dbReference type="SUPFAM" id="SSF57997">
    <property type="entry name" value="Tropomyosin"/>
    <property type="match status" value="1"/>
</dbReference>
<feature type="compositionally biased region" description="Basic and acidic residues" evidence="6">
    <location>
        <begin position="1158"/>
        <end position="1176"/>
    </location>
</feature>
<organism evidence="10 11">
    <name type="scientific">Entamoeba invadens IP1</name>
    <dbReference type="NCBI Taxonomy" id="370355"/>
    <lineage>
        <taxon>Eukaryota</taxon>
        <taxon>Amoebozoa</taxon>
        <taxon>Evosea</taxon>
        <taxon>Archamoebae</taxon>
        <taxon>Mastigamoebida</taxon>
        <taxon>Entamoebidae</taxon>
        <taxon>Entamoeba</taxon>
    </lineage>
</organism>
<keyword evidence="10" id="KW-0176">Collagen</keyword>
<dbReference type="PROSITE" id="PS51232">
    <property type="entry name" value="GBD_FH3"/>
    <property type="match status" value="1"/>
</dbReference>
<feature type="region of interest" description="Disordered" evidence="6">
    <location>
        <begin position="53"/>
        <end position="81"/>
    </location>
</feature>
<dbReference type="InterPro" id="IPR015425">
    <property type="entry name" value="FH2_Formin"/>
</dbReference>
<sequence>MSHNFEPLKLVPANTTCAECQKALKPKDSAVRCVNCGLVVHAKKCEEKLKKKKCVEKPKSPTSPSVQAQNNTNSNSDEKIDAVEKLSPEEREAIIKEIETETKVKIGILKKPQVDALIFSHMNKSSSKNMKREDATPSGIISKLLNSSFTLKDVQDVSITMRTCTNAFLDQFISNKGVDAFFKMVSRFILGSTFKPTEIPEFEKFIFVILKKLMPSENVIKEIVVNLDYIQYILCIMWFKTVTPQDRVFLVNNILIKAAGNPKENPTLPAKVDVRNIIRASTELKNKRKNRIRFEWLMNLFETDNQDLLKATMTLIETIMKNITNFYLRVDLQNELVCLGLTKFEAKVSDEFGETDDPVMDSYDNAVGVLEKDETRMNAIIDYFNKKDDEANDLVKDDDTFKNAYDMLKDLGLESCFKELLKEAALLSTSDSSSITLSKWMTLECVSRMVMFYELECKKVEGFEPYDDTFDLCGKKVKLRELFEKATIPAKSIVMDADLTKVREKSEMYKNKLEAAKDRLNTRNKDVSKLEESKRQANGQSKILEEALNGAKAKLKGFQDDLAKYQKDLENASKNVVSIGKVNTALPASNASVAKKQEVLPPPGTLAPPPGLAPPGGLAPPPGLEPPGGLAPPPGLAPPGMLPPPAPPGGLAPPGMLPPPGLAPPGGMMPPPGLAPPGGMMPPPGLAPPGGLMPPGMLPPPGLAPPGGMMPPPGMAPPGGMMPPGMLPPPGGLAPPGMMMPPGMMPPPGMGMPGMMPPPGMGMPGMMGGAQKPNSFVMTLPKPKSKVKNFQWQKLNDRQLNGTVFLKMDTLSKIPIDFELMENSFKVIEKVKTETSKEPKKQGPVCILDAKQNQTLTITLKGFKGKTVKEVCMGINKLDNTLFEEPAQIRNLIKAIPSTEEMEPVFAYYKEHNGDESNIGVAEQFAYALCQIKQISVKLDAFASKLEFPVKLSEIRPDMKKVDDACDQIMNSKKFLKLMELVLLIGNYLNHGTARAKCHGFKFNTLGKLSETKTSDNKRTLLAFIAETVETQFKDEVLGWEEEMSAIELAAKVPGAQFEGEIGALTSLFKTIEKSVEKVPEEPDCEFLPVMKAFLLASQSDLDSLKEFFTTMNEKYVKVLGFFVEDTKKPQAPEEFFKPIAAFMKAWRDAVEQNRKMKEAAEKEAKKEAEKKKKAEMAAARKAGGKVDALGDVSVMKKEPVVRKKKVVKRVAEV</sequence>
<keyword evidence="2" id="KW-0479">Metal-binding</keyword>
<evidence type="ECO:0000259" key="9">
    <source>
        <dbReference type="PROSITE" id="PS51444"/>
    </source>
</evidence>
<feature type="compositionally biased region" description="Basic and acidic residues" evidence="6">
    <location>
        <begin position="520"/>
        <end position="535"/>
    </location>
</feature>
<feature type="compositionally biased region" description="Pro residues" evidence="6">
    <location>
        <begin position="696"/>
        <end position="716"/>
    </location>
</feature>
<dbReference type="SUPFAM" id="SSF48371">
    <property type="entry name" value="ARM repeat"/>
    <property type="match status" value="1"/>
</dbReference>
<feature type="region of interest" description="Disordered" evidence="6">
    <location>
        <begin position="1158"/>
        <end position="1178"/>
    </location>
</feature>
<dbReference type="GO" id="GO:0005884">
    <property type="term" value="C:actin filament"/>
    <property type="evidence" value="ECO:0007669"/>
    <property type="project" value="TreeGrafter"/>
</dbReference>
<proteinExistence type="inferred from homology"/>
<dbReference type="GO" id="GO:0030041">
    <property type="term" value="P:actin filament polymerization"/>
    <property type="evidence" value="ECO:0007669"/>
    <property type="project" value="TreeGrafter"/>
</dbReference>
<dbReference type="InterPro" id="IPR014768">
    <property type="entry name" value="GBD/FH3_dom"/>
</dbReference>
<evidence type="ECO:0000256" key="2">
    <source>
        <dbReference type="ARBA" id="ARBA00022723"/>
    </source>
</evidence>
<evidence type="ECO:0000259" key="7">
    <source>
        <dbReference type="PROSITE" id="PS50081"/>
    </source>
</evidence>
<feature type="domain" description="GBD/FH3" evidence="8">
    <location>
        <begin position="53"/>
        <end position="458"/>
    </location>
</feature>
<dbReference type="SMART" id="SM01139">
    <property type="entry name" value="Drf_FH3"/>
    <property type="match status" value="1"/>
</dbReference>
<dbReference type="Proteomes" id="UP000014680">
    <property type="component" value="Unassembled WGS sequence"/>
</dbReference>
<keyword evidence="4" id="KW-0175">Coiled coil</keyword>
<evidence type="ECO:0000256" key="6">
    <source>
        <dbReference type="SAM" id="MobiDB-lite"/>
    </source>
</evidence>
<comment type="similarity">
    <text evidence="1">Belongs to the formin homology family. Diaphanous subfamily.</text>
</comment>
<dbReference type="InterPro" id="IPR002219">
    <property type="entry name" value="PKC_DAG/PE"/>
</dbReference>
<dbReference type="GO" id="GO:0046872">
    <property type="term" value="F:metal ion binding"/>
    <property type="evidence" value="ECO:0007669"/>
    <property type="project" value="UniProtKB-KW"/>
</dbReference>
<dbReference type="InterPro" id="IPR046349">
    <property type="entry name" value="C1-like_sf"/>
</dbReference>
<dbReference type="Pfam" id="PF02181">
    <property type="entry name" value="FH2"/>
    <property type="match status" value="1"/>
</dbReference>
<dbReference type="KEGG" id="eiv:EIN_397210"/>
<dbReference type="PROSITE" id="PS51444">
    <property type="entry name" value="FH2"/>
    <property type="match status" value="1"/>
</dbReference>
<evidence type="ECO:0000256" key="4">
    <source>
        <dbReference type="ARBA" id="ARBA00023054"/>
    </source>
</evidence>
<keyword evidence="5" id="KW-0009">Actin-binding</keyword>
<dbReference type="GO" id="GO:0003779">
    <property type="term" value="F:actin binding"/>
    <property type="evidence" value="ECO:0007669"/>
    <property type="project" value="UniProtKB-KW"/>
</dbReference>